<organism evidence="3 4">
    <name type="scientific">Portunus trituberculatus</name>
    <name type="common">Swimming crab</name>
    <name type="synonym">Neptunus trituberculatus</name>
    <dbReference type="NCBI Taxonomy" id="210409"/>
    <lineage>
        <taxon>Eukaryota</taxon>
        <taxon>Metazoa</taxon>
        <taxon>Ecdysozoa</taxon>
        <taxon>Arthropoda</taxon>
        <taxon>Crustacea</taxon>
        <taxon>Multicrustacea</taxon>
        <taxon>Malacostraca</taxon>
        <taxon>Eumalacostraca</taxon>
        <taxon>Eucarida</taxon>
        <taxon>Decapoda</taxon>
        <taxon>Pleocyemata</taxon>
        <taxon>Brachyura</taxon>
        <taxon>Eubrachyura</taxon>
        <taxon>Portunoidea</taxon>
        <taxon>Portunidae</taxon>
        <taxon>Portuninae</taxon>
        <taxon>Portunus</taxon>
    </lineage>
</organism>
<feature type="signal peptide" evidence="2">
    <location>
        <begin position="1"/>
        <end position="21"/>
    </location>
</feature>
<reference evidence="3 4" key="1">
    <citation type="submission" date="2019-05" db="EMBL/GenBank/DDBJ databases">
        <title>Another draft genome of Portunus trituberculatus and its Hox gene families provides insights of decapod evolution.</title>
        <authorList>
            <person name="Jeong J.-H."/>
            <person name="Song I."/>
            <person name="Kim S."/>
            <person name="Choi T."/>
            <person name="Kim D."/>
            <person name="Ryu S."/>
            <person name="Kim W."/>
        </authorList>
    </citation>
    <scope>NUCLEOTIDE SEQUENCE [LARGE SCALE GENOMIC DNA]</scope>
    <source>
        <tissue evidence="3">Muscle</tissue>
    </source>
</reference>
<feature type="transmembrane region" description="Helical" evidence="1">
    <location>
        <begin position="75"/>
        <end position="93"/>
    </location>
</feature>
<accession>A0A5B7IUL6</accession>
<keyword evidence="2" id="KW-0732">Signal</keyword>
<keyword evidence="4" id="KW-1185">Reference proteome</keyword>
<gene>
    <name evidence="3" type="ORF">E2C01_083241</name>
</gene>
<dbReference type="AlphaFoldDB" id="A0A5B7IUL6"/>
<evidence type="ECO:0000313" key="3">
    <source>
        <dbReference type="EMBL" id="MPC88340.1"/>
    </source>
</evidence>
<comment type="caution">
    <text evidence="3">The sequence shown here is derived from an EMBL/GenBank/DDBJ whole genome shotgun (WGS) entry which is preliminary data.</text>
</comment>
<dbReference type="EMBL" id="VSRR010077508">
    <property type="protein sequence ID" value="MPC88340.1"/>
    <property type="molecule type" value="Genomic_DNA"/>
</dbReference>
<evidence type="ECO:0000256" key="1">
    <source>
        <dbReference type="SAM" id="Phobius"/>
    </source>
</evidence>
<name>A0A5B7IUL6_PORTR</name>
<dbReference type="OrthoDB" id="8186940at2759"/>
<feature type="chain" id="PRO_5023145225" evidence="2">
    <location>
        <begin position="22"/>
        <end position="103"/>
    </location>
</feature>
<proteinExistence type="predicted"/>
<keyword evidence="1" id="KW-1133">Transmembrane helix</keyword>
<evidence type="ECO:0000256" key="2">
    <source>
        <dbReference type="SAM" id="SignalP"/>
    </source>
</evidence>
<sequence>MSLLTSVVVVVVVVVLAEAQAKESMAVGPLGASSRGVALQDDLLTPEWLQNIPAESKIAKYRKRRFINFPTGSKLEVRALAFLILLLLLLLLCNKGKMWSGVT</sequence>
<evidence type="ECO:0000313" key="4">
    <source>
        <dbReference type="Proteomes" id="UP000324222"/>
    </source>
</evidence>
<dbReference type="Proteomes" id="UP000324222">
    <property type="component" value="Unassembled WGS sequence"/>
</dbReference>
<protein>
    <submittedName>
        <fullName evidence="3">Uncharacterized protein</fullName>
    </submittedName>
</protein>
<keyword evidence="1" id="KW-0472">Membrane</keyword>
<keyword evidence="1" id="KW-0812">Transmembrane</keyword>